<keyword evidence="5" id="KW-0547">Nucleotide-binding</keyword>
<evidence type="ECO:0000313" key="14">
    <source>
        <dbReference type="Proteomes" id="UP001174839"/>
    </source>
</evidence>
<dbReference type="PANTHER" id="PTHR43622">
    <property type="entry name" value="3-DEHYDROQUINATE SYNTHASE"/>
    <property type="match status" value="1"/>
</dbReference>
<evidence type="ECO:0000256" key="3">
    <source>
        <dbReference type="ARBA" id="ARBA00003485"/>
    </source>
</evidence>
<evidence type="ECO:0000259" key="12">
    <source>
        <dbReference type="Pfam" id="PF24621"/>
    </source>
</evidence>
<dbReference type="NCBIfam" id="TIGR01357">
    <property type="entry name" value="aroB"/>
    <property type="match status" value="1"/>
</dbReference>
<keyword evidence="14" id="KW-1185">Reference proteome</keyword>
<feature type="domain" description="3-dehydroquinate synthase C-terminal" evidence="12">
    <location>
        <begin position="176"/>
        <end position="317"/>
    </location>
</feature>
<comment type="cofactor">
    <cofactor evidence="2">
        <name>Co(2+)</name>
        <dbReference type="ChEBI" id="CHEBI:48828"/>
    </cofactor>
</comment>
<proteinExistence type="predicted"/>
<keyword evidence="6" id="KW-0862">Zinc</keyword>
<dbReference type="SUPFAM" id="SSF56796">
    <property type="entry name" value="Dehydroquinate synthase-like"/>
    <property type="match status" value="1"/>
</dbReference>
<dbReference type="Pfam" id="PF01761">
    <property type="entry name" value="DHQ_synthase"/>
    <property type="match status" value="1"/>
</dbReference>
<keyword evidence="9" id="KW-0170">Cobalt</keyword>
<evidence type="ECO:0000256" key="2">
    <source>
        <dbReference type="ARBA" id="ARBA00001941"/>
    </source>
</evidence>
<evidence type="ECO:0000256" key="5">
    <source>
        <dbReference type="ARBA" id="ARBA00022741"/>
    </source>
</evidence>
<comment type="cofactor">
    <cofactor evidence="1">
        <name>NAD(+)</name>
        <dbReference type="ChEBI" id="CHEBI:57540"/>
    </cofactor>
</comment>
<dbReference type="PANTHER" id="PTHR43622:SF1">
    <property type="entry name" value="3-DEHYDROQUINATE SYNTHASE"/>
    <property type="match status" value="1"/>
</dbReference>
<name>A0ABT7WFW7_9FLAO</name>
<dbReference type="RefSeq" id="WP_289725175.1">
    <property type="nucleotide sequence ID" value="NZ_JAUDUY010000004.1"/>
</dbReference>
<dbReference type="CDD" id="cd08195">
    <property type="entry name" value="DHQS"/>
    <property type="match status" value="1"/>
</dbReference>
<dbReference type="Proteomes" id="UP001174839">
    <property type="component" value="Unassembled WGS sequence"/>
</dbReference>
<evidence type="ECO:0000256" key="1">
    <source>
        <dbReference type="ARBA" id="ARBA00001911"/>
    </source>
</evidence>
<dbReference type="InterPro" id="IPR050071">
    <property type="entry name" value="Dehydroquinate_synthase"/>
</dbReference>
<dbReference type="Gene3D" id="3.40.50.1970">
    <property type="match status" value="1"/>
</dbReference>
<reference evidence="13" key="1">
    <citation type="submission" date="2023-06" db="EMBL/GenBank/DDBJ databases">
        <title>Robiginitalea aurantiacus sp. nov. and Algoriphagus sediminis sp. nov., isolated from coastal sediment.</title>
        <authorList>
            <person name="Zhou Z.Y."/>
            <person name="An J."/>
            <person name="Jia Y.W."/>
            <person name="Du Z.J."/>
        </authorList>
    </citation>
    <scope>NUCLEOTIDE SEQUENCE</scope>
    <source>
        <strain evidence="13">M39</strain>
    </source>
</reference>
<dbReference type="Gene3D" id="1.20.1090.10">
    <property type="entry name" value="Dehydroquinate synthase-like - alpha domain"/>
    <property type="match status" value="1"/>
</dbReference>
<evidence type="ECO:0000256" key="6">
    <source>
        <dbReference type="ARBA" id="ARBA00022833"/>
    </source>
</evidence>
<dbReference type="EC" id="4.2.3.4" evidence="10"/>
<organism evidence="13 14">
    <name type="scientific">Robiginitalea aurantiaca</name>
    <dbReference type="NCBI Taxonomy" id="3056915"/>
    <lineage>
        <taxon>Bacteria</taxon>
        <taxon>Pseudomonadati</taxon>
        <taxon>Bacteroidota</taxon>
        <taxon>Flavobacteriia</taxon>
        <taxon>Flavobacteriales</taxon>
        <taxon>Flavobacteriaceae</taxon>
        <taxon>Robiginitalea</taxon>
    </lineage>
</organism>
<sequence length="353" mass="38978">MTILKSGSCEILFNANAYPALSRLLSEGSFSKVFLLVDSNTRTACLPVLGKAFPEAGKWDVLEIPAGESFKTLHTCLDLWKQLASMGADRKSLLINLGGGVVTDLGGFVASAYQRGIRFVNIPTTLLAMVDASVGGKTGVDLGNLKNQIGVINNPELVLIQPEYLKTLDERQIRSGFAEMLKHGLILDRPYWDKLKALTSYDKLNEMIFTSVALKKDVVEADPREQGLRKILNFGHTLGHAIESHYLSNDNGKALLHGEAIAAGMVMEAYLSAVQCGMPMAQCEEVKATFFKFFPKVDISERDQADILSLLRYDKKNVKGHILFALLREIGKAQTDQEVSADQLHACFDYYRE</sequence>
<evidence type="ECO:0000313" key="13">
    <source>
        <dbReference type="EMBL" id="MDM9631811.1"/>
    </source>
</evidence>
<dbReference type="PIRSF" id="PIRSF001455">
    <property type="entry name" value="DHQ_synth"/>
    <property type="match status" value="1"/>
</dbReference>
<dbReference type="InterPro" id="IPR056179">
    <property type="entry name" value="DHQS_C"/>
</dbReference>
<protein>
    <recommendedName>
        <fullName evidence="10">3-dehydroquinate synthase</fullName>
        <ecNumber evidence="10">4.2.3.4</ecNumber>
    </recommendedName>
</protein>
<dbReference type="InterPro" id="IPR030960">
    <property type="entry name" value="DHQS/DOIS_N"/>
</dbReference>
<dbReference type="InterPro" id="IPR030963">
    <property type="entry name" value="DHQ_synth_fam"/>
</dbReference>
<evidence type="ECO:0000256" key="7">
    <source>
        <dbReference type="ARBA" id="ARBA00023027"/>
    </source>
</evidence>
<evidence type="ECO:0000256" key="8">
    <source>
        <dbReference type="ARBA" id="ARBA00023239"/>
    </source>
</evidence>
<dbReference type="InterPro" id="IPR016037">
    <property type="entry name" value="DHQ_synth_AroB"/>
</dbReference>
<keyword evidence="8 13" id="KW-0456">Lyase</keyword>
<comment type="caution">
    <text evidence="13">The sequence shown here is derived from an EMBL/GenBank/DDBJ whole genome shotgun (WGS) entry which is preliminary data.</text>
</comment>
<keyword evidence="4" id="KW-0479">Metal-binding</keyword>
<evidence type="ECO:0000256" key="4">
    <source>
        <dbReference type="ARBA" id="ARBA00022723"/>
    </source>
</evidence>
<gene>
    <name evidence="13" type="primary">aroB</name>
    <name evidence="13" type="ORF">QU605_10030</name>
</gene>
<feature type="domain" description="3-dehydroquinate synthase N-terminal" evidence="11">
    <location>
        <begin position="62"/>
        <end position="174"/>
    </location>
</feature>
<comment type="function">
    <text evidence="3">Catalyzes the conversion of 3-deoxy-D-arabino-heptulosonate 7-phosphate (DAHP) to dehydroquinate (DHQ).</text>
</comment>
<dbReference type="EMBL" id="JAUDUY010000004">
    <property type="protein sequence ID" value="MDM9631811.1"/>
    <property type="molecule type" value="Genomic_DNA"/>
</dbReference>
<keyword evidence="7" id="KW-0520">NAD</keyword>
<accession>A0ABT7WFW7</accession>
<evidence type="ECO:0000256" key="10">
    <source>
        <dbReference type="NCBIfam" id="TIGR01357"/>
    </source>
</evidence>
<dbReference type="Pfam" id="PF24621">
    <property type="entry name" value="DHQS_C"/>
    <property type="match status" value="1"/>
</dbReference>
<dbReference type="GO" id="GO:0003856">
    <property type="term" value="F:3-dehydroquinate synthase activity"/>
    <property type="evidence" value="ECO:0007669"/>
    <property type="project" value="UniProtKB-EC"/>
</dbReference>
<evidence type="ECO:0000259" key="11">
    <source>
        <dbReference type="Pfam" id="PF01761"/>
    </source>
</evidence>
<evidence type="ECO:0000256" key="9">
    <source>
        <dbReference type="ARBA" id="ARBA00023285"/>
    </source>
</evidence>